<proteinExistence type="predicted"/>
<feature type="transmembrane region" description="Helical" evidence="1">
    <location>
        <begin position="21"/>
        <end position="47"/>
    </location>
</feature>
<accession>A0A931IZZ0</accession>
<evidence type="ECO:0000313" key="3">
    <source>
        <dbReference type="EMBL" id="MBH9553663.1"/>
    </source>
</evidence>
<gene>
    <name evidence="3" type="ORF">I7X43_12500</name>
</gene>
<keyword evidence="1" id="KW-1133">Transmembrane helix</keyword>
<keyword evidence="1" id="KW-0472">Membrane</keyword>
<dbReference type="AlphaFoldDB" id="A0A931IZZ0"/>
<dbReference type="PANTHER" id="PTHR40547:SF1">
    <property type="entry name" value="SLL0298 PROTEIN"/>
    <property type="match status" value="1"/>
</dbReference>
<dbReference type="Pfam" id="PF09835">
    <property type="entry name" value="DUF2062"/>
    <property type="match status" value="1"/>
</dbReference>
<protein>
    <submittedName>
        <fullName evidence="3">DUF2062 domain-containing protein</fullName>
    </submittedName>
</protein>
<keyword evidence="1" id="KW-0812">Transmembrane</keyword>
<name>A0A931IZZ0_9BURK</name>
<dbReference type="EMBL" id="JAEDAL010000006">
    <property type="protein sequence ID" value="MBH9553663.1"/>
    <property type="molecule type" value="Genomic_DNA"/>
</dbReference>
<reference evidence="3" key="1">
    <citation type="submission" date="2020-12" db="EMBL/GenBank/DDBJ databases">
        <title>The genome sequence of Inhella sp. 4Y17.</title>
        <authorList>
            <person name="Liu Y."/>
        </authorList>
    </citation>
    <scope>NUCLEOTIDE SEQUENCE</scope>
    <source>
        <strain evidence="3">4Y10</strain>
    </source>
</reference>
<organism evidence="3 4">
    <name type="scientific">Inhella gelatinilytica</name>
    <dbReference type="NCBI Taxonomy" id="2795030"/>
    <lineage>
        <taxon>Bacteria</taxon>
        <taxon>Pseudomonadati</taxon>
        <taxon>Pseudomonadota</taxon>
        <taxon>Betaproteobacteria</taxon>
        <taxon>Burkholderiales</taxon>
        <taxon>Sphaerotilaceae</taxon>
        <taxon>Inhella</taxon>
    </lineage>
</organism>
<evidence type="ECO:0000313" key="4">
    <source>
        <dbReference type="Proteomes" id="UP000620139"/>
    </source>
</evidence>
<evidence type="ECO:0000259" key="2">
    <source>
        <dbReference type="Pfam" id="PF09835"/>
    </source>
</evidence>
<dbReference type="Proteomes" id="UP000620139">
    <property type="component" value="Unassembled WGS sequence"/>
</dbReference>
<feature type="domain" description="DUF2062" evidence="2">
    <location>
        <begin position="2"/>
        <end position="150"/>
    </location>
</feature>
<keyword evidence="4" id="KW-1185">Reference proteome</keyword>
<feature type="transmembrane region" description="Helical" evidence="1">
    <location>
        <begin position="119"/>
        <end position="146"/>
    </location>
</feature>
<dbReference type="PANTHER" id="PTHR40547">
    <property type="entry name" value="SLL0298 PROTEIN"/>
    <property type="match status" value="1"/>
</dbReference>
<comment type="caution">
    <text evidence="3">The sequence shown here is derived from an EMBL/GenBank/DDBJ whole genome shotgun (WGS) entry which is preliminary data.</text>
</comment>
<evidence type="ECO:0000256" key="1">
    <source>
        <dbReference type="SAM" id="Phobius"/>
    </source>
</evidence>
<dbReference type="InterPro" id="IPR018639">
    <property type="entry name" value="DUF2062"/>
</dbReference>
<sequence>MGPLLRRPWLWQLTRRRVAAGAGIGVFFGLLIPVLQIAGAATLALVLRANLPVAAFSTLVSNPLTYAPIGFAAYKTGSVMLGEAPTVRAADWGQEEAAESPERDNMSWTERLQAIGKPLFLGLLVFAVVFGSLTWLLVYAGWAAVVRWKWARRHPRSRPQRSSST</sequence>